<feature type="signal peptide" evidence="1">
    <location>
        <begin position="1"/>
        <end position="26"/>
    </location>
</feature>
<dbReference type="EMBL" id="FWFK01000003">
    <property type="protein sequence ID" value="SLN43367.1"/>
    <property type="molecule type" value="Genomic_DNA"/>
</dbReference>
<proteinExistence type="predicted"/>
<evidence type="ECO:0000313" key="2">
    <source>
        <dbReference type="EMBL" id="SLN43367.1"/>
    </source>
</evidence>
<keyword evidence="3" id="KW-1185">Reference proteome</keyword>
<dbReference type="Proteomes" id="UP000193570">
    <property type="component" value="Unassembled WGS sequence"/>
</dbReference>
<evidence type="ECO:0000313" key="3">
    <source>
        <dbReference type="Proteomes" id="UP000193570"/>
    </source>
</evidence>
<gene>
    <name evidence="2" type="ORF">ROJ8625_02147</name>
</gene>
<dbReference type="InterPro" id="IPR019225">
    <property type="entry name" value="DUF2155"/>
</dbReference>
<protein>
    <recommendedName>
        <fullName evidence="4">DUF2155 domain-containing protein</fullName>
    </recommendedName>
</protein>
<accession>A0A1X6Z8H8</accession>
<evidence type="ECO:0008006" key="4">
    <source>
        <dbReference type="Google" id="ProtNLM"/>
    </source>
</evidence>
<keyword evidence="1" id="KW-0732">Signal</keyword>
<dbReference type="Pfam" id="PF09923">
    <property type="entry name" value="DUF2155"/>
    <property type="match status" value="1"/>
</dbReference>
<feature type="chain" id="PRO_5012959532" description="DUF2155 domain-containing protein" evidence="1">
    <location>
        <begin position="27"/>
        <end position="129"/>
    </location>
</feature>
<organism evidence="2 3">
    <name type="scientific">Roseivivax jejudonensis</name>
    <dbReference type="NCBI Taxonomy" id="1529041"/>
    <lineage>
        <taxon>Bacteria</taxon>
        <taxon>Pseudomonadati</taxon>
        <taxon>Pseudomonadota</taxon>
        <taxon>Alphaproteobacteria</taxon>
        <taxon>Rhodobacterales</taxon>
        <taxon>Roseobacteraceae</taxon>
        <taxon>Roseivivax</taxon>
    </lineage>
</organism>
<sequence>MTRRIRGIARAVGVAAAAALAVPASAQDRVATSEGGGAELRALDKLTGQVQDVQLAAGRSEPVGRIEITLDECRYPQGDPAGDAFAFLTVREVGVPDPVFRGWMIATAPALNPMDHPRYDVWVLRCTTS</sequence>
<dbReference type="AlphaFoldDB" id="A0A1X6Z8H8"/>
<dbReference type="RefSeq" id="WP_234984230.1">
    <property type="nucleotide sequence ID" value="NZ_FWFK01000003.1"/>
</dbReference>
<evidence type="ECO:0000256" key="1">
    <source>
        <dbReference type="SAM" id="SignalP"/>
    </source>
</evidence>
<name>A0A1X6Z8H8_9RHOB</name>
<reference evidence="2 3" key="1">
    <citation type="submission" date="2017-03" db="EMBL/GenBank/DDBJ databases">
        <authorList>
            <person name="Afonso C.L."/>
            <person name="Miller P.J."/>
            <person name="Scott M.A."/>
            <person name="Spackman E."/>
            <person name="Goraichik I."/>
            <person name="Dimitrov K.M."/>
            <person name="Suarez D.L."/>
            <person name="Swayne D.E."/>
        </authorList>
    </citation>
    <scope>NUCLEOTIDE SEQUENCE [LARGE SCALE GENOMIC DNA]</scope>
    <source>
        <strain evidence="2 3">CECT 8625</strain>
    </source>
</reference>